<proteinExistence type="predicted"/>
<feature type="short sequence motif" description="Histidine triad motif" evidence="1">
    <location>
        <begin position="99"/>
        <end position="103"/>
    </location>
</feature>
<protein>
    <submittedName>
        <fullName evidence="3">HIT family protein</fullName>
        <ecNumber evidence="3">2.1.1.-</ecNumber>
    </submittedName>
</protein>
<dbReference type="Proteomes" id="UP001303946">
    <property type="component" value="Chromosome"/>
</dbReference>
<sequence length="156" mass="17535">MTHVFQPLPDAPQACELCQHAGGQLLWQQGDWRVIRVNDEAFPAFYRVIYKRHVAEFSQLPGPERQRCMQLVAVVEKVLLSQLRPTKVNLAAFGNMVPHLHWHVVARFDWDSHFPQPIWGAKQREVTPPAVARLAMPLGTLDEAVVAALDGAARSA</sequence>
<dbReference type="InterPro" id="IPR011146">
    <property type="entry name" value="HIT-like"/>
</dbReference>
<gene>
    <name evidence="3" type="ORF">RXV79_20700</name>
</gene>
<dbReference type="RefSeq" id="WP_316699996.1">
    <property type="nucleotide sequence ID" value="NZ_CP136336.1"/>
</dbReference>
<dbReference type="EC" id="2.1.1.-" evidence="3"/>
<evidence type="ECO:0000313" key="3">
    <source>
        <dbReference type="EMBL" id="WOB07325.1"/>
    </source>
</evidence>
<dbReference type="Gene3D" id="3.30.428.10">
    <property type="entry name" value="HIT-like"/>
    <property type="match status" value="1"/>
</dbReference>
<keyword evidence="3" id="KW-0808">Transferase</keyword>
<name>A0ABZ0CQQ4_9BURK</name>
<dbReference type="Pfam" id="PF01230">
    <property type="entry name" value="HIT"/>
    <property type="match status" value="1"/>
</dbReference>
<organism evidence="3 4">
    <name type="scientific">Piscinibacter gummiphilus</name>
    <dbReference type="NCBI Taxonomy" id="946333"/>
    <lineage>
        <taxon>Bacteria</taxon>
        <taxon>Pseudomonadati</taxon>
        <taxon>Pseudomonadota</taxon>
        <taxon>Betaproteobacteria</taxon>
        <taxon>Burkholderiales</taxon>
        <taxon>Sphaerotilaceae</taxon>
        <taxon>Piscinibacter</taxon>
    </lineage>
</organism>
<dbReference type="GO" id="GO:0008168">
    <property type="term" value="F:methyltransferase activity"/>
    <property type="evidence" value="ECO:0007669"/>
    <property type="project" value="UniProtKB-KW"/>
</dbReference>
<evidence type="ECO:0000259" key="2">
    <source>
        <dbReference type="PROSITE" id="PS51084"/>
    </source>
</evidence>
<accession>A0ABZ0CQQ4</accession>
<reference evidence="3 4" key="1">
    <citation type="submission" date="2023-10" db="EMBL/GenBank/DDBJ databases">
        <title>Bacteria for the degradation of biodegradable plastic PBAT(Polybutylene adipate terephthalate).</title>
        <authorList>
            <person name="Weon H.-Y."/>
            <person name="Yeon J."/>
        </authorList>
    </citation>
    <scope>NUCLEOTIDE SEQUENCE [LARGE SCALE GENOMIC DNA]</scope>
    <source>
        <strain evidence="3 4">SBD 7-3</strain>
    </source>
</reference>
<keyword evidence="4" id="KW-1185">Reference proteome</keyword>
<feature type="domain" description="HIT" evidence="2">
    <location>
        <begin position="48"/>
        <end position="114"/>
    </location>
</feature>
<dbReference type="InterPro" id="IPR036265">
    <property type="entry name" value="HIT-like_sf"/>
</dbReference>
<dbReference type="SUPFAM" id="SSF54197">
    <property type="entry name" value="HIT-like"/>
    <property type="match status" value="1"/>
</dbReference>
<evidence type="ECO:0000313" key="4">
    <source>
        <dbReference type="Proteomes" id="UP001303946"/>
    </source>
</evidence>
<dbReference type="GO" id="GO:0032259">
    <property type="term" value="P:methylation"/>
    <property type="evidence" value="ECO:0007669"/>
    <property type="project" value="UniProtKB-KW"/>
</dbReference>
<evidence type="ECO:0000256" key="1">
    <source>
        <dbReference type="PROSITE-ProRule" id="PRU00464"/>
    </source>
</evidence>
<keyword evidence="3" id="KW-0489">Methyltransferase</keyword>
<dbReference type="EMBL" id="CP136336">
    <property type="protein sequence ID" value="WOB07325.1"/>
    <property type="molecule type" value="Genomic_DNA"/>
</dbReference>
<dbReference type="PROSITE" id="PS51084">
    <property type="entry name" value="HIT_2"/>
    <property type="match status" value="1"/>
</dbReference>